<dbReference type="EMBL" id="MU001498">
    <property type="protein sequence ID" value="KAF2446597.1"/>
    <property type="molecule type" value="Genomic_DNA"/>
</dbReference>
<evidence type="ECO:0000313" key="2">
    <source>
        <dbReference type="Proteomes" id="UP000799764"/>
    </source>
</evidence>
<accession>A0A9P4PM90</accession>
<gene>
    <name evidence="1" type="ORF">P171DRAFT_430721</name>
</gene>
<name>A0A9P4PM90_9PLEO</name>
<sequence>MRYQETVITTMAVCLASVGANPLQSHKRDATPQYSGVTTCLQKVYPNFPAEGKPTPEEARNCLQEQTHAKRADRLHARDESLEAGELIYEPDTGGVATVQPRGLVESVLRLGKNLYIDKSPFCYGTEVHDNFVWVDDVRAKSNEICQQLREQIDASGLKQDGGVGIVFDHLTNGHDKQGHQLKDKRKVTATYLLTFIPPAKTTIDGIKEIASGVYDLCNDGIEKLATKDLGCTQDIGYYRPSKAKHYTDTAAIGGQFRMFFDGVADSVADLSLTFSEDG</sequence>
<proteinExistence type="predicted"/>
<comment type="caution">
    <text evidence="1">The sequence shown here is derived from an EMBL/GenBank/DDBJ whole genome shotgun (WGS) entry which is preliminary data.</text>
</comment>
<dbReference type="AlphaFoldDB" id="A0A9P4PM90"/>
<dbReference type="OrthoDB" id="3710710at2759"/>
<evidence type="ECO:0000313" key="1">
    <source>
        <dbReference type="EMBL" id="KAF2446597.1"/>
    </source>
</evidence>
<reference evidence="1" key="1">
    <citation type="journal article" date="2020" name="Stud. Mycol.">
        <title>101 Dothideomycetes genomes: a test case for predicting lifestyles and emergence of pathogens.</title>
        <authorList>
            <person name="Haridas S."/>
            <person name="Albert R."/>
            <person name="Binder M."/>
            <person name="Bloem J."/>
            <person name="Labutti K."/>
            <person name="Salamov A."/>
            <person name="Andreopoulos B."/>
            <person name="Baker S."/>
            <person name="Barry K."/>
            <person name="Bills G."/>
            <person name="Bluhm B."/>
            <person name="Cannon C."/>
            <person name="Castanera R."/>
            <person name="Culley D."/>
            <person name="Daum C."/>
            <person name="Ezra D."/>
            <person name="Gonzalez J."/>
            <person name="Henrissat B."/>
            <person name="Kuo A."/>
            <person name="Liang C."/>
            <person name="Lipzen A."/>
            <person name="Lutzoni F."/>
            <person name="Magnuson J."/>
            <person name="Mondo S."/>
            <person name="Nolan M."/>
            <person name="Ohm R."/>
            <person name="Pangilinan J."/>
            <person name="Park H.-J."/>
            <person name="Ramirez L."/>
            <person name="Alfaro M."/>
            <person name="Sun H."/>
            <person name="Tritt A."/>
            <person name="Yoshinaga Y."/>
            <person name="Zwiers L.-H."/>
            <person name="Turgeon B."/>
            <person name="Goodwin S."/>
            <person name="Spatafora J."/>
            <person name="Crous P."/>
            <person name="Grigoriev I."/>
        </authorList>
    </citation>
    <scope>NUCLEOTIDE SEQUENCE</scope>
    <source>
        <strain evidence="1">CBS 690.94</strain>
    </source>
</reference>
<organism evidence="1 2">
    <name type="scientific">Karstenula rhodostoma CBS 690.94</name>
    <dbReference type="NCBI Taxonomy" id="1392251"/>
    <lineage>
        <taxon>Eukaryota</taxon>
        <taxon>Fungi</taxon>
        <taxon>Dikarya</taxon>
        <taxon>Ascomycota</taxon>
        <taxon>Pezizomycotina</taxon>
        <taxon>Dothideomycetes</taxon>
        <taxon>Pleosporomycetidae</taxon>
        <taxon>Pleosporales</taxon>
        <taxon>Massarineae</taxon>
        <taxon>Didymosphaeriaceae</taxon>
        <taxon>Karstenula</taxon>
    </lineage>
</organism>
<protein>
    <submittedName>
        <fullName evidence="1">Uncharacterized protein</fullName>
    </submittedName>
</protein>
<dbReference type="Proteomes" id="UP000799764">
    <property type="component" value="Unassembled WGS sequence"/>
</dbReference>
<keyword evidence="2" id="KW-1185">Reference proteome</keyword>